<reference evidence="1 2" key="1">
    <citation type="submission" date="2022-04" db="EMBL/GenBank/DDBJ databases">
        <title>Genome sequence of C. roseum typestrain.</title>
        <authorList>
            <person name="Poehlein A."/>
            <person name="Schoch T."/>
            <person name="Duerre P."/>
            <person name="Daniel R."/>
        </authorList>
    </citation>
    <scope>NUCLEOTIDE SEQUENCE [LARGE SCALE GENOMIC DNA]</scope>
    <source>
        <strain evidence="1 2">DSM 7320</strain>
    </source>
</reference>
<dbReference type="EMBL" id="CP096983">
    <property type="protein sequence ID" value="URZ10424.1"/>
    <property type="molecule type" value="Genomic_DNA"/>
</dbReference>
<evidence type="ECO:0000313" key="2">
    <source>
        <dbReference type="Proteomes" id="UP000190951"/>
    </source>
</evidence>
<dbReference type="InterPro" id="IPR025373">
    <property type="entry name" value="DUF4363"/>
</dbReference>
<dbReference type="STRING" id="84029.CROST_05540"/>
<organism evidence="1 2">
    <name type="scientific">Clostridium felsineum</name>
    <dbReference type="NCBI Taxonomy" id="36839"/>
    <lineage>
        <taxon>Bacteria</taxon>
        <taxon>Bacillati</taxon>
        <taxon>Bacillota</taxon>
        <taxon>Clostridia</taxon>
        <taxon>Eubacteriales</taxon>
        <taxon>Clostridiaceae</taxon>
        <taxon>Clostridium</taxon>
    </lineage>
</organism>
<dbReference type="Pfam" id="PF14276">
    <property type="entry name" value="DUF4363"/>
    <property type="match status" value="1"/>
</dbReference>
<proteinExistence type="predicted"/>
<name>A0A1S8LK54_9CLOT</name>
<dbReference type="RefSeq" id="WP_077835131.1">
    <property type="nucleotide sequence ID" value="NZ_CP096983.1"/>
</dbReference>
<evidence type="ECO:0000313" key="1">
    <source>
        <dbReference type="EMBL" id="URZ10424.1"/>
    </source>
</evidence>
<keyword evidence="2" id="KW-1185">Reference proteome</keyword>
<sequence>MKNIIIALSIFAAVVLMSFFSIQYLNKTCNKLLSVSNKIQNSLEKGSYSKADYYEKEFEKEWYKESSILSAFIHHMETDDISLEIERLSQSIKYKEKKDAMESAHSLTFLIKHLSLLEKINIENIL</sequence>
<dbReference type="Proteomes" id="UP000190951">
    <property type="component" value="Chromosome"/>
</dbReference>
<accession>A0A1S8LK54</accession>
<dbReference type="KEGG" id="crw:CROST_011330"/>
<protein>
    <submittedName>
        <fullName evidence="1">Uncharacterized protein</fullName>
    </submittedName>
</protein>
<gene>
    <name evidence="1" type="ORF">CROST_011330</name>
</gene>
<dbReference type="AlphaFoldDB" id="A0A1S8LK54"/>